<dbReference type="EMBL" id="CP139781">
    <property type="protein sequence ID" value="WRQ88910.1"/>
    <property type="molecule type" value="Genomic_DNA"/>
</dbReference>
<evidence type="ECO:0000313" key="4">
    <source>
        <dbReference type="Proteomes" id="UP000738431"/>
    </source>
</evidence>
<organism evidence="3 4">
    <name type="scientific">Actomonas aquatica</name>
    <dbReference type="NCBI Taxonomy" id="2866162"/>
    <lineage>
        <taxon>Bacteria</taxon>
        <taxon>Pseudomonadati</taxon>
        <taxon>Verrucomicrobiota</taxon>
        <taxon>Opitutia</taxon>
        <taxon>Opitutales</taxon>
        <taxon>Opitutaceae</taxon>
        <taxon>Actomonas</taxon>
    </lineage>
</organism>
<name>A0ABZ1CBZ0_9BACT</name>
<dbReference type="Gene3D" id="1.20.1600.10">
    <property type="entry name" value="Outer membrane efflux proteins (OEP)"/>
    <property type="match status" value="1"/>
</dbReference>
<sequence>MHFPSLWAGLLLGSSAGLLAQSLPPPELSAPVSLPVARQWARDQDPLLRQFATLDDAAAGQVEQAGLRPNPVVGAELENILGTGPLSGVDGMEITVGISQRLETAAKRRHRTTVAERERDLLQWQAAQRRAELDAAVSAAFVEVLLAQQTLDLDRELLDLASQSLRETERLVEAAQSSAVDRSRAALAVSRHRFALAQTERELAAARDGLASLWGMAPAPAFSVTGETSPPPPHALADLLALLDATAALGRFAAESAHREAQLTLEQARAHPDVEVSAGARYFNEAGGDGAFLVGASIPWPLHDRNQGNIRSARARLQAVDHEREAARRELLREVALAHREWTNAHAASETLANDLLPAARQTLADTEAGYQRGQFTLLAVLESRGALIEVRAAQLENLRRAHRAAARIEALTRPADLQP</sequence>
<protein>
    <submittedName>
        <fullName evidence="3">TolC family protein</fullName>
    </submittedName>
</protein>
<keyword evidence="4" id="KW-1185">Reference proteome</keyword>
<dbReference type="PANTHER" id="PTHR30203:SF24">
    <property type="entry name" value="BLR4935 PROTEIN"/>
    <property type="match status" value="1"/>
</dbReference>
<dbReference type="RefSeq" id="WP_221033153.1">
    <property type="nucleotide sequence ID" value="NZ_CP139781.1"/>
</dbReference>
<evidence type="ECO:0000256" key="1">
    <source>
        <dbReference type="ARBA" id="ARBA00007613"/>
    </source>
</evidence>
<dbReference type="SUPFAM" id="SSF56954">
    <property type="entry name" value="Outer membrane efflux proteins (OEP)"/>
    <property type="match status" value="1"/>
</dbReference>
<dbReference type="Proteomes" id="UP000738431">
    <property type="component" value="Chromosome"/>
</dbReference>
<accession>A0ABZ1CBZ0</accession>
<reference evidence="3 4" key="1">
    <citation type="submission" date="2023-12" db="EMBL/GenBank/DDBJ databases">
        <title>Description of an unclassified Opitutus bacterium of Verrucomicrobiota.</title>
        <authorList>
            <person name="Zhang D.-F."/>
        </authorList>
    </citation>
    <scope>NUCLEOTIDE SEQUENCE [LARGE SCALE GENOMIC DNA]</scope>
    <source>
        <strain evidence="3 4">WL0086</strain>
    </source>
</reference>
<evidence type="ECO:0000256" key="2">
    <source>
        <dbReference type="SAM" id="SignalP"/>
    </source>
</evidence>
<feature type="chain" id="PRO_5046174016" evidence="2">
    <location>
        <begin position="21"/>
        <end position="420"/>
    </location>
</feature>
<keyword evidence="2" id="KW-0732">Signal</keyword>
<dbReference type="InterPro" id="IPR003423">
    <property type="entry name" value="OMP_efflux"/>
</dbReference>
<dbReference type="InterPro" id="IPR010131">
    <property type="entry name" value="MdtP/NodT-like"/>
</dbReference>
<evidence type="ECO:0000313" key="3">
    <source>
        <dbReference type="EMBL" id="WRQ88910.1"/>
    </source>
</evidence>
<comment type="similarity">
    <text evidence="1">Belongs to the outer membrane factor (OMF) (TC 1.B.17) family.</text>
</comment>
<dbReference type="PANTHER" id="PTHR30203">
    <property type="entry name" value="OUTER MEMBRANE CATION EFFLUX PROTEIN"/>
    <property type="match status" value="1"/>
</dbReference>
<gene>
    <name evidence="3" type="ORF">K1X11_005795</name>
</gene>
<dbReference type="Pfam" id="PF02321">
    <property type="entry name" value="OEP"/>
    <property type="match status" value="2"/>
</dbReference>
<proteinExistence type="inferred from homology"/>
<feature type="signal peptide" evidence="2">
    <location>
        <begin position="1"/>
        <end position="20"/>
    </location>
</feature>